<dbReference type="InterPro" id="IPR047640">
    <property type="entry name" value="RpiR-like"/>
</dbReference>
<keyword evidence="4" id="KW-0472">Membrane</keyword>
<reference evidence="6" key="2">
    <citation type="journal article" date="2021" name="PeerJ">
        <title>Extensive microbial diversity within the chicken gut microbiome revealed by metagenomics and culture.</title>
        <authorList>
            <person name="Gilroy R."/>
            <person name="Ravi A."/>
            <person name="Getino M."/>
            <person name="Pursley I."/>
            <person name="Horton D.L."/>
            <person name="Alikhan N.F."/>
            <person name="Baker D."/>
            <person name="Gharbi K."/>
            <person name="Hall N."/>
            <person name="Watson M."/>
            <person name="Adriaenssens E.M."/>
            <person name="Foster-Nyarko E."/>
            <person name="Jarju S."/>
            <person name="Secka A."/>
            <person name="Antonio M."/>
            <person name="Oren A."/>
            <person name="Chaudhuri R.R."/>
            <person name="La Ragione R."/>
            <person name="Hildebrand F."/>
            <person name="Pallen M.J."/>
        </authorList>
    </citation>
    <scope>NUCLEOTIDE SEQUENCE</scope>
    <source>
        <strain evidence="6">CHK180-2868</strain>
    </source>
</reference>
<dbReference type="InterPro" id="IPR001347">
    <property type="entry name" value="SIS_dom"/>
</dbReference>
<dbReference type="AlphaFoldDB" id="A0A9D1D5M6"/>
<dbReference type="SUPFAM" id="SSF46689">
    <property type="entry name" value="Homeodomain-like"/>
    <property type="match status" value="1"/>
</dbReference>
<keyword evidence="1" id="KW-0805">Transcription regulation</keyword>
<keyword evidence="4" id="KW-0812">Transmembrane</keyword>
<dbReference type="Gene3D" id="3.40.50.10490">
    <property type="entry name" value="Glucose-6-phosphate isomerase like protein, domain 1"/>
    <property type="match status" value="1"/>
</dbReference>
<dbReference type="InterPro" id="IPR009057">
    <property type="entry name" value="Homeodomain-like_sf"/>
</dbReference>
<protein>
    <submittedName>
        <fullName evidence="6">MurR/RpiR family transcriptional regulator</fullName>
    </submittedName>
</protein>
<keyword evidence="3" id="KW-0804">Transcription</keyword>
<evidence type="ECO:0000256" key="2">
    <source>
        <dbReference type="ARBA" id="ARBA00023125"/>
    </source>
</evidence>
<accession>A0A9D1D5M6</accession>
<dbReference type="InterPro" id="IPR046348">
    <property type="entry name" value="SIS_dom_sf"/>
</dbReference>
<evidence type="ECO:0000256" key="4">
    <source>
        <dbReference type="SAM" id="Phobius"/>
    </source>
</evidence>
<comment type="caution">
    <text evidence="6">The sequence shown here is derived from an EMBL/GenBank/DDBJ whole genome shotgun (WGS) entry which is preliminary data.</text>
</comment>
<sequence>MEILQRVRECYENLSPVQKRIADYIFKYPDQVCFLSLKELSESLGVTEVTVLRFVKKAGLASYVELKEALREHLRSRFNFGDPLDRISDDVGGKRESDADKAELYRGFVENEIRVLRETYRKVEPERVREGVSMIRQAKCVYVSGTELVTGLCSYLTRRLLTIGIMAIDLSNMSRAIYNNYVSHISPEDAVIIISAPGYARYIVNTAKFLEKKRVPQIVITDRPSAPAAAYGTTVLCCDNHDLFFYNSVLGYMSLANLLVYFTAIENPEKTNRLRGMLSQAREAIGTEEILKDDRGVRAKRTDAGPKNTEFNTQKMV</sequence>
<dbReference type="Pfam" id="PF01418">
    <property type="entry name" value="HTH_6"/>
    <property type="match status" value="1"/>
</dbReference>
<dbReference type="GO" id="GO:0003700">
    <property type="term" value="F:DNA-binding transcription factor activity"/>
    <property type="evidence" value="ECO:0007669"/>
    <property type="project" value="InterPro"/>
</dbReference>
<feature type="transmembrane region" description="Helical" evidence="4">
    <location>
        <begin position="243"/>
        <end position="265"/>
    </location>
</feature>
<evidence type="ECO:0000256" key="1">
    <source>
        <dbReference type="ARBA" id="ARBA00023015"/>
    </source>
</evidence>
<dbReference type="GO" id="GO:0003677">
    <property type="term" value="F:DNA binding"/>
    <property type="evidence" value="ECO:0007669"/>
    <property type="project" value="UniProtKB-KW"/>
</dbReference>
<dbReference type="Proteomes" id="UP000824250">
    <property type="component" value="Unassembled WGS sequence"/>
</dbReference>
<dbReference type="PROSITE" id="PS51071">
    <property type="entry name" value="HTH_RPIR"/>
    <property type="match status" value="1"/>
</dbReference>
<reference evidence="6" key="1">
    <citation type="submission" date="2020-10" db="EMBL/GenBank/DDBJ databases">
        <authorList>
            <person name="Gilroy R."/>
        </authorList>
    </citation>
    <scope>NUCLEOTIDE SEQUENCE</scope>
    <source>
        <strain evidence="6">CHK180-2868</strain>
    </source>
</reference>
<dbReference type="CDD" id="cd05013">
    <property type="entry name" value="SIS_RpiR"/>
    <property type="match status" value="1"/>
</dbReference>
<gene>
    <name evidence="6" type="ORF">IAB28_02135</name>
</gene>
<feature type="domain" description="HTH rpiR-type" evidence="5">
    <location>
        <begin position="1"/>
        <end position="77"/>
    </location>
</feature>
<evidence type="ECO:0000313" key="7">
    <source>
        <dbReference type="Proteomes" id="UP000824250"/>
    </source>
</evidence>
<dbReference type="Pfam" id="PF01380">
    <property type="entry name" value="SIS"/>
    <property type="match status" value="1"/>
</dbReference>
<dbReference type="SUPFAM" id="SSF53697">
    <property type="entry name" value="SIS domain"/>
    <property type="match status" value="1"/>
</dbReference>
<dbReference type="InterPro" id="IPR000281">
    <property type="entry name" value="HTH_RpiR"/>
</dbReference>
<dbReference type="EMBL" id="DVGC01000008">
    <property type="protein sequence ID" value="HIR04754.1"/>
    <property type="molecule type" value="Genomic_DNA"/>
</dbReference>
<evidence type="ECO:0000256" key="3">
    <source>
        <dbReference type="ARBA" id="ARBA00023163"/>
    </source>
</evidence>
<organism evidence="6 7">
    <name type="scientific">Candidatus Copromonas faecavium</name>
    <name type="common">nom. illeg.</name>
    <dbReference type="NCBI Taxonomy" id="2840740"/>
    <lineage>
        <taxon>Bacteria</taxon>
        <taxon>Bacillati</taxon>
        <taxon>Bacillota</taxon>
        <taxon>Clostridia</taxon>
        <taxon>Lachnospirales</taxon>
        <taxon>Lachnospiraceae</taxon>
        <taxon>Candidatus Copromonas (nom. illeg.)</taxon>
    </lineage>
</organism>
<dbReference type="GO" id="GO:1901135">
    <property type="term" value="P:carbohydrate derivative metabolic process"/>
    <property type="evidence" value="ECO:0007669"/>
    <property type="project" value="InterPro"/>
</dbReference>
<dbReference type="InterPro" id="IPR036388">
    <property type="entry name" value="WH-like_DNA-bd_sf"/>
</dbReference>
<dbReference type="Gene3D" id="1.10.10.10">
    <property type="entry name" value="Winged helix-like DNA-binding domain superfamily/Winged helix DNA-binding domain"/>
    <property type="match status" value="1"/>
</dbReference>
<evidence type="ECO:0000259" key="5">
    <source>
        <dbReference type="PROSITE" id="PS51071"/>
    </source>
</evidence>
<evidence type="ECO:0000313" key="6">
    <source>
        <dbReference type="EMBL" id="HIR04754.1"/>
    </source>
</evidence>
<keyword evidence="2" id="KW-0238">DNA-binding</keyword>
<proteinExistence type="predicted"/>
<dbReference type="GO" id="GO:0097367">
    <property type="term" value="F:carbohydrate derivative binding"/>
    <property type="evidence" value="ECO:0007669"/>
    <property type="project" value="InterPro"/>
</dbReference>
<dbReference type="InterPro" id="IPR035472">
    <property type="entry name" value="RpiR-like_SIS"/>
</dbReference>
<keyword evidence="4" id="KW-1133">Transmembrane helix</keyword>
<name>A0A9D1D5M6_9FIRM</name>
<dbReference type="PANTHER" id="PTHR30514">
    <property type="entry name" value="GLUCOKINASE"/>
    <property type="match status" value="1"/>
</dbReference>